<dbReference type="AlphaFoldDB" id="A0A4Y7TDW0"/>
<proteinExistence type="predicted"/>
<protein>
    <submittedName>
        <fullName evidence="2">Uncharacterized protein</fullName>
    </submittedName>
</protein>
<feature type="region of interest" description="Disordered" evidence="1">
    <location>
        <begin position="72"/>
        <end position="153"/>
    </location>
</feature>
<evidence type="ECO:0000313" key="3">
    <source>
        <dbReference type="Proteomes" id="UP000298030"/>
    </source>
</evidence>
<gene>
    <name evidence="2" type="ORF">FA13DRAFT_1732643</name>
</gene>
<accession>A0A4Y7TDW0</accession>
<feature type="region of interest" description="Disordered" evidence="1">
    <location>
        <begin position="1"/>
        <end position="48"/>
    </location>
</feature>
<sequence>MAERFSELVTDGPPPTMNLKSNPYIDSAMPSSSVEGLGAKPKPLTRIPQPSSAFVLFRSAFLRSHQVPIPPATLLDHTNALGSQQSPSELGRTSPNPKGRSGTRRPRKHGLPTDAGSQTTRLNRGSWRVRMKGAPTRKVGEDDAPQMKGEDKI</sequence>
<evidence type="ECO:0000256" key="1">
    <source>
        <dbReference type="SAM" id="MobiDB-lite"/>
    </source>
</evidence>
<comment type="caution">
    <text evidence="2">The sequence shown here is derived from an EMBL/GenBank/DDBJ whole genome shotgun (WGS) entry which is preliminary data.</text>
</comment>
<feature type="compositionally biased region" description="Basic residues" evidence="1">
    <location>
        <begin position="101"/>
        <end position="110"/>
    </location>
</feature>
<dbReference type="Proteomes" id="UP000298030">
    <property type="component" value="Unassembled WGS sequence"/>
</dbReference>
<feature type="compositionally biased region" description="Polar residues" evidence="1">
    <location>
        <begin position="80"/>
        <end position="96"/>
    </location>
</feature>
<keyword evidence="3" id="KW-1185">Reference proteome</keyword>
<dbReference type="EMBL" id="QPFP01000018">
    <property type="protein sequence ID" value="TEB31752.1"/>
    <property type="molecule type" value="Genomic_DNA"/>
</dbReference>
<organism evidence="2 3">
    <name type="scientific">Coprinellus micaceus</name>
    <name type="common">Glistening ink-cap mushroom</name>
    <name type="synonym">Coprinus micaceus</name>
    <dbReference type="NCBI Taxonomy" id="71717"/>
    <lineage>
        <taxon>Eukaryota</taxon>
        <taxon>Fungi</taxon>
        <taxon>Dikarya</taxon>
        <taxon>Basidiomycota</taxon>
        <taxon>Agaricomycotina</taxon>
        <taxon>Agaricomycetes</taxon>
        <taxon>Agaricomycetidae</taxon>
        <taxon>Agaricales</taxon>
        <taxon>Agaricineae</taxon>
        <taxon>Psathyrellaceae</taxon>
        <taxon>Coprinellus</taxon>
    </lineage>
</organism>
<evidence type="ECO:0000313" key="2">
    <source>
        <dbReference type="EMBL" id="TEB31752.1"/>
    </source>
</evidence>
<name>A0A4Y7TDW0_COPMI</name>
<reference evidence="2 3" key="1">
    <citation type="journal article" date="2019" name="Nat. Ecol. Evol.">
        <title>Megaphylogeny resolves global patterns of mushroom evolution.</title>
        <authorList>
            <person name="Varga T."/>
            <person name="Krizsan K."/>
            <person name="Foldi C."/>
            <person name="Dima B."/>
            <person name="Sanchez-Garcia M."/>
            <person name="Sanchez-Ramirez S."/>
            <person name="Szollosi G.J."/>
            <person name="Szarkandi J.G."/>
            <person name="Papp V."/>
            <person name="Albert L."/>
            <person name="Andreopoulos W."/>
            <person name="Angelini C."/>
            <person name="Antonin V."/>
            <person name="Barry K.W."/>
            <person name="Bougher N.L."/>
            <person name="Buchanan P."/>
            <person name="Buyck B."/>
            <person name="Bense V."/>
            <person name="Catcheside P."/>
            <person name="Chovatia M."/>
            <person name="Cooper J."/>
            <person name="Damon W."/>
            <person name="Desjardin D."/>
            <person name="Finy P."/>
            <person name="Geml J."/>
            <person name="Haridas S."/>
            <person name="Hughes K."/>
            <person name="Justo A."/>
            <person name="Karasinski D."/>
            <person name="Kautmanova I."/>
            <person name="Kiss B."/>
            <person name="Kocsube S."/>
            <person name="Kotiranta H."/>
            <person name="LaButti K.M."/>
            <person name="Lechner B.E."/>
            <person name="Liimatainen K."/>
            <person name="Lipzen A."/>
            <person name="Lukacs Z."/>
            <person name="Mihaltcheva S."/>
            <person name="Morgado L.N."/>
            <person name="Niskanen T."/>
            <person name="Noordeloos M.E."/>
            <person name="Ohm R.A."/>
            <person name="Ortiz-Santana B."/>
            <person name="Ovrebo C."/>
            <person name="Racz N."/>
            <person name="Riley R."/>
            <person name="Savchenko A."/>
            <person name="Shiryaev A."/>
            <person name="Soop K."/>
            <person name="Spirin V."/>
            <person name="Szebenyi C."/>
            <person name="Tomsovsky M."/>
            <person name="Tulloss R.E."/>
            <person name="Uehling J."/>
            <person name="Grigoriev I.V."/>
            <person name="Vagvolgyi C."/>
            <person name="Papp T."/>
            <person name="Martin F.M."/>
            <person name="Miettinen O."/>
            <person name="Hibbett D.S."/>
            <person name="Nagy L.G."/>
        </authorList>
    </citation>
    <scope>NUCLEOTIDE SEQUENCE [LARGE SCALE GENOMIC DNA]</scope>
    <source>
        <strain evidence="2 3">FP101781</strain>
    </source>
</reference>